<accession>A0A1Y5I7D0</accession>
<proteinExistence type="predicted"/>
<dbReference type="AlphaFoldDB" id="A0A1Y5I7D0"/>
<sequence length="480" mass="54262">MDSPAFATFRARVLGDADDDVAAASRSDDAAATAVDASGAREERVGGGSGSGIIGLGRFHRVRDYIEHYLMLSDRTLMEDYVVYCLHECERARDAGDVEREFWFYGELVRSDGSEARKCARRGEQAHRECGWVSELVDQRLTRTLALAREVETEEGWACARAHVIAAEHYCYFKEDREAALEHAGMALRTTKRAKARTSEMVLCEIDAIRVMRSTQSMEGNMYEAVALGSRVVAMAREEYHSTNETRSHEDTIERTTWFVELLYEHAMTLRGWRERSARPLTAPELERYAADVLKEAKTVLESYWTRTGTSWRDNATSRKQYIGILCHLADLCENHLDSSHIVVEKMDAEAFSAKSRRLHRALAAGYRVLASTVDPGIFESPCIFCGLTLSPADVQDIIGTNSFEDVEPMWGKIELVSLACESWHHVHSSCRTRAVEADEAYADRALERGLPCRYCTNAREIERTRARVRRRPVRVSKSP</sequence>
<evidence type="ECO:0000313" key="1">
    <source>
        <dbReference type="EMBL" id="OUS45341.1"/>
    </source>
</evidence>
<dbReference type="Proteomes" id="UP000195557">
    <property type="component" value="Unassembled WGS sequence"/>
</dbReference>
<name>A0A1Y5I7D0_OSTTA</name>
<protein>
    <submittedName>
        <fullName evidence="1">Uncharacterized protein</fullName>
    </submittedName>
</protein>
<reference evidence="1" key="1">
    <citation type="submission" date="2017-04" db="EMBL/GenBank/DDBJ databases">
        <title>Population genomics of picophytoplankton unveils novel chromosome hypervariability.</title>
        <authorList>
            <consortium name="DOE Joint Genome Institute"/>
            <person name="Blanc-Mathieu R."/>
            <person name="Krasovec M."/>
            <person name="Hebrard M."/>
            <person name="Yau S."/>
            <person name="Desgranges E."/>
            <person name="Martin J."/>
            <person name="Schackwitz W."/>
            <person name="Kuo A."/>
            <person name="Salin G."/>
            <person name="Donnadieu C."/>
            <person name="Desdevises Y."/>
            <person name="Sanchez-Ferandin S."/>
            <person name="Moreau H."/>
            <person name="Rivals E."/>
            <person name="Grigoriev I.V."/>
            <person name="Grimsley N."/>
            <person name="Eyre-Walker A."/>
            <person name="Piganeau G."/>
        </authorList>
    </citation>
    <scope>NUCLEOTIDE SEQUENCE [LARGE SCALE GENOMIC DNA]</scope>
    <source>
        <strain evidence="1">RCC 1115</strain>
    </source>
</reference>
<gene>
    <name evidence="1" type="ORF">BE221DRAFT_193013</name>
</gene>
<organism evidence="1">
    <name type="scientific">Ostreococcus tauri</name>
    <name type="common">Marine green alga</name>
    <dbReference type="NCBI Taxonomy" id="70448"/>
    <lineage>
        <taxon>Eukaryota</taxon>
        <taxon>Viridiplantae</taxon>
        <taxon>Chlorophyta</taxon>
        <taxon>Mamiellophyceae</taxon>
        <taxon>Mamiellales</taxon>
        <taxon>Bathycoccaceae</taxon>
        <taxon>Ostreococcus</taxon>
    </lineage>
</organism>
<dbReference type="EMBL" id="KZ155790">
    <property type="protein sequence ID" value="OUS45341.1"/>
    <property type="molecule type" value="Genomic_DNA"/>
</dbReference>